<feature type="transmembrane region" description="Helical" evidence="1">
    <location>
        <begin position="7"/>
        <end position="26"/>
    </location>
</feature>
<sequence length="62" mass="7235">MSRTDKIFTLWCLTTFMLSPLSFWFGKWCAQAGVHPMVSFYAIILFFGAPLIWRLIVELFNA</sequence>
<dbReference type="EMBL" id="WBWF01000027">
    <property type="protein sequence ID" value="KAB2701355.1"/>
    <property type="molecule type" value="Genomic_DNA"/>
</dbReference>
<proteinExistence type="predicted"/>
<dbReference type="EMBL" id="NNRN01000055">
    <property type="protein sequence ID" value="OYR26235.1"/>
    <property type="molecule type" value="Genomic_DNA"/>
</dbReference>
<reference evidence="3 4" key="1">
    <citation type="submission" date="2017-07" db="EMBL/GenBank/DDBJ databases">
        <title>Draft genome of Ochrobactrum lupini type strain LUP21.</title>
        <authorList>
            <person name="Krzyzanowska D.M."/>
            <person name="Jafra S."/>
        </authorList>
    </citation>
    <scope>NUCLEOTIDE SEQUENCE [LARGE SCALE GENOMIC DNA]</scope>
    <source>
        <strain evidence="3 4">LUP21</strain>
    </source>
</reference>
<evidence type="ECO:0000256" key="1">
    <source>
        <dbReference type="SAM" id="Phobius"/>
    </source>
</evidence>
<dbReference type="AlphaFoldDB" id="A0A256GGG8"/>
<evidence type="ECO:0000313" key="5">
    <source>
        <dbReference type="Proteomes" id="UP000435957"/>
    </source>
</evidence>
<dbReference type="RefSeq" id="WP_143851089.1">
    <property type="nucleotide sequence ID" value="NZ_JBHEEP010000030.1"/>
</dbReference>
<evidence type="ECO:0000313" key="4">
    <source>
        <dbReference type="Proteomes" id="UP000216363"/>
    </source>
</evidence>
<evidence type="ECO:0000313" key="2">
    <source>
        <dbReference type="EMBL" id="KAB2701355.1"/>
    </source>
</evidence>
<dbReference type="Proteomes" id="UP000435957">
    <property type="component" value="Unassembled WGS sequence"/>
</dbReference>
<keyword evidence="1" id="KW-1133">Transmembrane helix</keyword>
<dbReference type="Proteomes" id="UP000216363">
    <property type="component" value="Unassembled WGS sequence"/>
</dbReference>
<keyword evidence="1" id="KW-0812">Transmembrane</keyword>
<keyword evidence="5" id="KW-1185">Reference proteome</keyword>
<accession>A0A256GGG8</accession>
<protein>
    <submittedName>
        <fullName evidence="3">Putative membrane protein</fullName>
    </submittedName>
</protein>
<reference evidence="2 5" key="2">
    <citation type="submission" date="2019-09" db="EMBL/GenBank/DDBJ databases">
        <title>Taxonomic organization of the family Brucellaceae based on a phylogenomic approach.</title>
        <authorList>
            <person name="Leclercq S."/>
            <person name="Cloeckaert A."/>
            <person name="Zygmunt M.S."/>
        </authorList>
    </citation>
    <scope>NUCLEOTIDE SEQUENCE [LARGE SCALE GENOMIC DNA]</scope>
    <source>
        <strain evidence="2 5">LUP23</strain>
    </source>
</reference>
<gene>
    <name evidence="3" type="ORF">CES86_3703</name>
    <name evidence="2" type="ORF">F9L03_24235</name>
</gene>
<comment type="caution">
    <text evidence="3">The sequence shown here is derived from an EMBL/GenBank/DDBJ whole genome shotgun (WGS) entry which is preliminary data.</text>
</comment>
<feature type="transmembrane region" description="Helical" evidence="1">
    <location>
        <begin position="38"/>
        <end position="57"/>
    </location>
</feature>
<name>A0A256GGG8_9HYPH</name>
<keyword evidence="1" id="KW-0472">Membrane</keyword>
<organism evidence="3 4">
    <name type="scientific">Brucella lupini</name>
    <dbReference type="NCBI Taxonomy" id="255457"/>
    <lineage>
        <taxon>Bacteria</taxon>
        <taxon>Pseudomonadati</taxon>
        <taxon>Pseudomonadota</taxon>
        <taxon>Alphaproteobacteria</taxon>
        <taxon>Hyphomicrobiales</taxon>
        <taxon>Brucellaceae</taxon>
        <taxon>Brucella/Ochrobactrum group</taxon>
        <taxon>Brucella</taxon>
    </lineage>
</organism>
<evidence type="ECO:0000313" key="3">
    <source>
        <dbReference type="EMBL" id="OYR26235.1"/>
    </source>
</evidence>